<proteinExistence type="predicted"/>
<feature type="compositionally biased region" description="Pro residues" evidence="1">
    <location>
        <begin position="1"/>
        <end position="19"/>
    </location>
</feature>
<keyword evidence="3" id="KW-1185">Reference proteome</keyword>
<gene>
    <name evidence="2" type="ORF">JVT61DRAFT_9329</name>
</gene>
<accession>A0A8I3A5U7</accession>
<feature type="compositionally biased region" description="Polar residues" evidence="1">
    <location>
        <begin position="52"/>
        <end position="67"/>
    </location>
</feature>
<comment type="caution">
    <text evidence="2">The sequence shown here is derived from an EMBL/GenBank/DDBJ whole genome shotgun (WGS) entry which is preliminary data.</text>
</comment>
<feature type="region of interest" description="Disordered" evidence="1">
    <location>
        <begin position="1"/>
        <end position="158"/>
    </location>
</feature>
<dbReference type="OrthoDB" id="2687712at2759"/>
<dbReference type="AlphaFoldDB" id="A0A8I3A5U7"/>
<name>A0A8I3A5U7_9AGAM</name>
<dbReference type="EMBL" id="JAGFBS010000033">
    <property type="protein sequence ID" value="KAG6371616.1"/>
    <property type="molecule type" value="Genomic_DNA"/>
</dbReference>
<evidence type="ECO:0000313" key="3">
    <source>
        <dbReference type="Proteomes" id="UP000683000"/>
    </source>
</evidence>
<evidence type="ECO:0000256" key="1">
    <source>
        <dbReference type="SAM" id="MobiDB-lite"/>
    </source>
</evidence>
<evidence type="ECO:0000313" key="2">
    <source>
        <dbReference type="EMBL" id="KAG6371616.1"/>
    </source>
</evidence>
<dbReference type="Proteomes" id="UP000683000">
    <property type="component" value="Unassembled WGS sequence"/>
</dbReference>
<feature type="compositionally biased region" description="Low complexity" evidence="1">
    <location>
        <begin position="29"/>
        <end position="44"/>
    </location>
</feature>
<organism evidence="2 3">
    <name type="scientific">Boletus reticuloceps</name>
    <dbReference type="NCBI Taxonomy" id="495285"/>
    <lineage>
        <taxon>Eukaryota</taxon>
        <taxon>Fungi</taxon>
        <taxon>Dikarya</taxon>
        <taxon>Basidiomycota</taxon>
        <taxon>Agaricomycotina</taxon>
        <taxon>Agaricomycetes</taxon>
        <taxon>Agaricomycetidae</taxon>
        <taxon>Boletales</taxon>
        <taxon>Boletineae</taxon>
        <taxon>Boletaceae</taxon>
        <taxon>Boletoideae</taxon>
        <taxon>Boletus</taxon>
    </lineage>
</organism>
<protein>
    <submittedName>
        <fullName evidence="2">Uncharacterized protein</fullName>
    </submittedName>
</protein>
<reference evidence="2" key="1">
    <citation type="submission" date="2021-03" db="EMBL/GenBank/DDBJ databases">
        <title>Evolutionary innovations through gain and loss of genes in the ectomycorrhizal Boletales.</title>
        <authorList>
            <person name="Wu G."/>
            <person name="Miyauchi S."/>
            <person name="Morin E."/>
            <person name="Yang Z.-L."/>
            <person name="Xu J."/>
            <person name="Martin F.M."/>
        </authorList>
    </citation>
    <scope>NUCLEOTIDE SEQUENCE</scope>
    <source>
        <strain evidence="2">BR01</strain>
    </source>
</reference>
<sequence length="298" mass="33253">MSCPSSSPPAQTPPTPDPSGRPRSILLEPASPSSPYSRPRWSPSLEGGVSRARQSVSSIGSFSTIHTRSAPPIKSILTRHDSGISMATTTTSGRRKKKRSPSSVKFVDAPTIHCDNAIYHNTPPRSPPSSPSERQKPTRWFTKWWKRPSTPKPRPPISGPYHLSYTASLVDVHASRAPTPKPGRLKQLWQRLTSSGRLSRCCLPSYTLGLFLRGSLVFGLVHLQSHRHRCGIPEIERWPVFACMYFMSALIHQSIWYHCTPRVSILDVSHHHCTPHMYPSHIAHALGSPFRVSRSDKQ</sequence>